<reference evidence="4" key="1">
    <citation type="journal article" date="2022" name="Plant J.">
        <title>Strategies of tolerance reflected in two North American maple genomes.</title>
        <authorList>
            <person name="McEvoy S.L."/>
            <person name="Sezen U.U."/>
            <person name="Trouern-Trend A."/>
            <person name="McMahon S.M."/>
            <person name="Schaberg P.G."/>
            <person name="Yang J."/>
            <person name="Wegrzyn J.L."/>
            <person name="Swenson N.G."/>
        </authorList>
    </citation>
    <scope>NUCLEOTIDE SEQUENCE</scope>
    <source>
        <strain evidence="4">91603</strain>
    </source>
</reference>
<dbReference type="GO" id="GO:0015074">
    <property type="term" value="P:DNA integration"/>
    <property type="evidence" value="ECO:0007669"/>
    <property type="project" value="InterPro"/>
</dbReference>
<dbReference type="Pfam" id="PF22936">
    <property type="entry name" value="Pol_BBD"/>
    <property type="match status" value="1"/>
</dbReference>
<evidence type="ECO:0000313" key="4">
    <source>
        <dbReference type="EMBL" id="KAI9200602.1"/>
    </source>
</evidence>
<feature type="domain" description="Integrase catalytic" evidence="3">
    <location>
        <begin position="218"/>
        <end position="369"/>
    </location>
</feature>
<comment type="caution">
    <text evidence="4">The sequence shown here is derived from an EMBL/GenBank/DDBJ whole genome shotgun (WGS) entry which is preliminary data.</text>
</comment>
<feature type="region of interest" description="Disordered" evidence="2">
    <location>
        <begin position="1"/>
        <end position="20"/>
    </location>
</feature>
<evidence type="ECO:0000256" key="2">
    <source>
        <dbReference type="SAM" id="MobiDB-lite"/>
    </source>
</evidence>
<dbReference type="GO" id="GO:0006508">
    <property type="term" value="P:proteolysis"/>
    <property type="evidence" value="ECO:0007669"/>
    <property type="project" value="UniProtKB-KW"/>
</dbReference>
<dbReference type="InterPro" id="IPR036397">
    <property type="entry name" value="RNaseH_sf"/>
</dbReference>
<dbReference type="AlphaFoldDB" id="A0AAD5JSD9"/>
<dbReference type="GO" id="GO:0003676">
    <property type="term" value="F:nucleic acid binding"/>
    <property type="evidence" value="ECO:0007669"/>
    <property type="project" value="InterPro"/>
</dbReference>
<proteinExistence type="predicted"/>
<dbReference type="SUPFAM" id="SSF53098">
    <property type="entry name" value="Ribonuclease H-like"/>
    <property type="match status" value="1"/>
</dbReference>
<protein>
    <recommendedName>
        <fullName evidence="3">Integrase catalytic domain-containing protein</fullName>
    </recommendedName>
</protein>
<accession>A0AAD5JSD9</accession>
<sequence length="369" mass="41405">MGHYSSECRSGKKDDGKSSANCVSEEADDCLICALESKTESWVLDSGVSFHATSYRDLFENYVSENFGKVYLGDDQACDITGKGDVKIQLNGSVWKLDNVRHVPDLRKNLISIGQLASDGYVTTFTGDKWKISKGAMTIARGTKNGTLYTTTDGYGLTAMVEGREDPNLWHQRFGHISSQGLKCLHSRGKLPGLKSIEVDFCESCNLGKQQRVSFKKIGRAPAKEKLELVHTDVWGPASVSSIGGKQYFVTFIDDHSRKVWVYFLRHKSDVFEAFKKWKAMVENETGLKIKKLRSDNGGEYEDNEFKKFCYKSGIKLIRTVPGTPQQNGTAERMNRTLTERARSMRLQSGLPKQFWAEAVNTAAYLINR</sequence>
<dbReference type="GO" id="GO:0008233">
    <property type="term" value="F:peptidase activity"/>
    <property type="evidence" value="ECO:0007669"/>
    <property type="project" value="UniProtKB-KW"/>
</dbReference>
<dbReference type="Gene3D" id="3.30.420.10">
    <property type="entry name" value="Ribonuclease H-like superfamily/Ribonuclease H"/>
    <property type="match status" value="1"/>
</dbReference>
<organism evidence="4 5">
    <name type="scientific">Acer negundo</name>
    <name type="common">Box elder</name>
    <dbReference type="NCBI Taxonomy" id="4023"/>
    <lineage>
        <taxon>Eukaryota</taxon>
        <taxon>Viridiplantae</taxon>
        <taxon>Streptophyta</taxon>
        <taxon>Embryophyta</taxon>
        <taxon>Tracheophyta</taxon>
        <taxon>Spermatophyta</taxon>
        <taxon>Magnoliopsida</taxon>
        <taxon>eudicotyledons</taxon>
        <taxon>Gunneridae</taxon>
        <taxon>Pentapetalae</taxon>
        <taxon>rosids</taxon>
        <taxon>malvids</taxon>
        <taxon>Sapindales</taxon>
        <taxon>Sapindaceae</taxon>
        <taxon>Hippocastanoideae</taxon>
        <taxon>Acereae</taxon>
        <taxon>Acer</taxon>
    </lineage>
</organism>
<dbReference type="InterPro" id="IPR012337">
    <property type="entry name" value="RNaseH-like_sf"/>
</dbReference>
<evidence type="ECO:0000259" key="3">
    <source>
        <dbReference type="PROSITE" id="PS50994"/>
    </source>
</evidence>
<name>A0AAD5JSD9_ACENE</name>
<dbReference type="InterPro" id="IPR039537">
    <property type="entry name" value="Retrotran_Ty1/copia-like"/>
</dbReference>
<dbReference type="InterPro" id="IPR025724">
    <property type="entry name" value="GAG-pre-integrase_dom"/>
</dbReference>
<keyword evidence="1" id="KW-0378">Hydrolase</keyword>
<dbReference type="Proteomes" id="UP001064489">
    <property type="component" value="Chromosome 9"/>
</dbReference>
<dbReference type="PANTHER" id="PTHR42648:SF28">
    <property type="entry name" value="TRANSPOSON-ENCODED PROTEIN WITH RIBONUCLEASE H-LIKE AND RETROVIRUS ZINC FINGER-LIKE DOMAINS"/>
    <property type="match status" value="1"/>
</dbReference>
<dbReference type="InterPro" id="IPR054722">
    <property type="entry name" value="PolX-like_BBD"/>
</dbReference>
<gene>
    <name evidence="4" type="ORF">LWI28_010327</name>
</gene>
<keyword evidence="5" id="KW-1185">Reference proteome</keyword>
<evidence type="ECO:0000313" key="5">
    <source>
        <dbReference type="Proteomes" id="UP001064489"/>
    </source>
</evidence>
<keyword evidence="1" id="KW-0645">Protease</keyword>
<evidence type="ECO:0000256" key="1">
    <source>
        <dbReference type="ARBA" id="ARBA00022670"/>
    </source>
</evidence>
<dbReference type="Pfam" id="PF00665">
    <property type="entry name" value="rve"/>
    <property type="match status" value="1"/>
</dbReference>
<dbReference type="Pfam" id="PF13976">
    <property type="entry name" value="gag_pre-integrs"/>
    <property type="match status" value="1"/>
</dbReference>
<dbReference type="EMBL" id="JAJSOW010000001">
    <property type="protein sequence ID" value="KAI9200602.1"/>
    <property type="molecule type" value="Genomic_DNA"/>
</dbReference>
<reference evidence="4" key="2">
    <citation type="submission" date="2023-02" db="EMBL/GenBank/DDBJ databases">
        <authorList>
            <person name="Swenson N.G."/>
            <person name="Wegrzyn J.L."/>
            <person name="Mcevoy S.L."/>
        </authorList>
    </citation>
    <scope>NUCLEOTIDE SEQUENCE</scope>
    <source>
        <strain evidence="4">91603</strain>
        <tissue evidence="4">Leaf</tissue>
    </source>
</reference>
<dbReference type="PROSITE" id="PS50994">
    <property type="entry name" value="INTEGRASE"/>
    <property type="match status" value="1"/>
</dbReference>
<dbReference type="InterPro" id="IPR001584">
    <property type="entry name" value="Integrase_cat-core"/>
</dbReference>
<dbReference type="PANTHER" id="PTHR42648">
    <property type="entry name" value="TRANSPOSASE, PUTATIVE-RELATED"/>
    <property type="match status" value="1"/>
</dbReference>